<protein>
    <submittedName>
        <fullName evidence="2">Uncharacterized protein</fullName>
    </submittedName>
</protein>
<evidence type="ECO:0000313" key="2">
    <source>
        <dbReference type="EnsemblMetazoa" id="Aqu2.1.10222_001"/>
    </source>
</evidence>
<name>A0A1X7T6V6_AMPQE</name>
<keyword evidence="1" id="KW-0732">Signal</keyword>
<sequence length="93" mass="9969">MIASIILTAILTAVASGATFYVVAYLKPLGGNKSKNISYCQPIQEEGGDPFGYPINTSIECSDKTPFTATPKLLDRGNCIVYLARPGKQKLVD</sequence>
<evidence type="ECO:0000256" key="1">
    <source>
        <dbReference type="SAM" id="SignalP"/>
    </source>
</evidence>
<dbReference type="InParanoid" id="A0A1X7T6V6"/>
<organism evidence="2">
    <name type="scientific">Amphimedon queenslandica</name>
    <name type="common">Sponge</name>
    <dbReference type="NCBI Taxonomy" id="400682"/>
    <lineage>
        <taxon>Eukaryota</taxon>
        <taxon>Metazoa</taxon>
        <taxon>Porifera</taxon>
        <taxon>Demospongiae</taxon>
        <taxon>Heteroscleromorpha</taxon>
        <taxon>Haplosclerida</taxon>
        <taxon>Niphatidae</taxon>
        <taxon>Amphimedon</taxon>
    </lineage>
</organism>
<dbReference type="EnsemblMetazoa" id="Aqu2.1.10222_001">
    <property type="protein sequence ID" value="Aqu2.1.10222_001"/>
    <property type="gene ID" value="Aqu2.1.10222"/>
</dbReference>
<feature type="signal peptide" evidence="1">
    <location>
        <begin position="1"/>
        <end position="17"/>
    </location>
</feature>
<accession>A0A1X7T6V6</accession>
<reference evidence="2" key="1">
    <citation type="submission" date="2017-05" db="UniProtKB">
        <authorList>
            <consortium name="EnsemblMetazoa"/>
        </authorList>
    </citation>
    <scope>IDENTIFICATION</scope>
</reference>
<dbReference type="AlphaFoldDB" id="A0A1X7T6V6"/>
<proteinExistence type="predicted"/>
<feature type="chain" id="PRO_5011965270" evidence="1">
    <location>
        <begin position="18"/>
        <end position="93"/>
    </location>
</feature>